<dbReference type="EMBL" id="JBHUII010000004">
    <property type="protein sequence ID" value="MFD2205359.1"/>
    <property type="molecule type" value="Genomic_DNA"/>
</dbReference>
<dbReference type="InterPro" id="IPR036775">
    <property type="entry name" value="DNA_pol_Y-fam_lit_finger_sf"/>
</dbReference>
<evidence type="ECO:0000256" key="5">
    <source>
        <dbReference type="ARBA" id="ARBA00023199"/>
    </source>
</evidence>
<keyword evidence="5" id="KW-0741">SOS mutagenesis</keyword>
<evidence type="ECO:0000256" key="4">
    <source>
        <dbReference type="ARBA" id="ARBA00022763"/>
    </source>
</evidence>
<proteinExistence type="inferred from homology"/>
<dbReference type="PANTHER" id="PTHR11076">
    <property type="entry name" value="DNA REPAIR POLYMERASE UMUC / TRANSFERASE FAMILY MEMBER"/>
    <property type="match status" value="1"/>
</dbReference>
<dbReference type="RefSeq" id="WP_380249897.1">
    <property type="nucleotide sequence ID" value="NZ_JBHUII010000004.1"/>
</dbReference>
<dbReference type="InterPro" id="IPR001126">
    <property type="entry name" value="UmuC"/>
</dbReference>
<evidence type="ECO:0000256" key="1">
    <source>
        <dbReference type="ARBA" id="ARBA00010945"/>
    </source>
</evidence>
<evidence type="ECO:0000313" key="11">
    <source>
        <dbReference type="EMBL" id="MFD2205359.1"/>
    </source>
</evidence>
<dbReference type="InterPro" id="IPR050116">
    <property type="entry name" value="DNA_polymerase-Y"/>
</dbReference>
<evidence type="ECO:0000256" key="9">
    <source>
        <dbReference type="ARBA" id="ARBA00049244"/>
    </source>
</evidence>
<sequence length="452" mass="51404">MLSTRSTNSFTTEHSYRDAEAKVFGANSYVQDQKWVALVDVNNFYASCERVFRPDLEKTPIVVLSNNDGCVIARSQEAKDLGYKIGDLYHMIKPRLKQTGTEVFSSNYALYGDFSRRVNEIYLDFTPNIELYSIDESFLSFSNPVNKEDLICLGRRIKEKIQLHTGLPVCVGIAPTKTLSKIANRIAKKNKNHNGVFLLVPENDDQLRAVEISNVWGVSRKLTPKFQELGIYNALDLARADPKRIRSRFSVVLERMIYELNGVACLELEEVAPPKKGIIVSRGFGQYLDDIELIKQAVASYATRAGEKLRSQNLAVTRLTTSLRTSPHGKDQTYYRNSFSITFPEATFDTSMIIRAAEYCLKKVYRPGLKYQKAGVFLDGLVDASTTQQDFFFKPDIKKSEALMGVLDKLNRVHGRDTVRFAASGMNKDWKMRQKMISPRYTTRWDDIKVVS</sequence>
<comment type="subunit">
    <text evidence="2">Monomer.</text>
</comment>
<comment type="similarity">
    <text evidence="1">Belongs to the DNA polymerase type-Y family.</text>
</comment>
<evidence type="ECO:0000256" key="6">
    <source>
        <dbReference type="ARBA" id="ARBA00023204"/>
    </source>
</evidence>
<dbReference type="NCBIfam" id="NF002955">
    <property type="entry name" value="PRK03609.1"/>
    <property type="match status" value="1"/>
</dbReference>
<dbReference type="Proteomes" id="UP001597294">
    <property type="component" value="Unassembled WGS sequence"/>
</dbReference>
<evidence type="ECO:0000256" key="2">
    <source>
        <dbReference type="ARBA" id="ARBA00011245"/>
    </source>
</evidence>
<reference evidence="12" key="1">
    <citation type="journal article" date="2019" name="Int. J. Syst. Evol. Microbiol.">
        <title>The Global Catalogue of Microorganisms (GCM) 10K type strain sequencing project: providing services to taxonomists for standard genome sequencing and annotation.</title>
        <authorList>
            <consortium name="The Broad Institute Genomics Platform"/>
            <consortium name="The Broad Institute Genome Sequencing Center for Infectious Disease"/>
            <person name="Wu L."/>
            <person name="Ma J."/>
        </authorList>
    </citation>
    <scope>NUCLEOTIDE SEQUENCE [LARGE SCALE GENOMIC DNA]</scope>
    <source>
        <strain evidence="12">CGMCC 4.7192</strain>
    </source>
</reference>
<dbReference type="InterPro" id="IPR025188">
    <property type="entry name" value="DUF4113"/>
</dbReference>
<keyword evidence="12" id="KW-1185">Reference proteome</keyword>
<dbReference type="SUPFAM" id="SSF56672">
    <property type="entry name" value="DNA/RNA polymerases"/>
    <property type="match status" value="1"/>
</dbReference>
<dbReference type="Gene3D" id="3.40.1170.60">
    <property type="match status" value="1"/>
</dbReference>
<keyword evidence="6" id="KW-0234">DNA repair</keyword>
<organism evidence="11 12">
    <name type="scientific">Kiloniella antarctica</name>
    <dbReference type="NCBI Taxonomy" id="1550907"/>
    <lineage>
        <taxon>Bacteria</taxon>
        <taxon>Pseudomonadati</taxon>
        <taxon>Pseudomonadota</taxon>
        <taxon>Alphaproteobacteria</taxon>
        <taxon>Rhodospirillales</taxon>
        <taxon>Kiloniellaceae</taxon>
        <taxon>Kiloniella</taxon>
    </lineage>
</organism>
<keyword evidence="4" id="KW-0227">DNA damage</keyword>
<dbReference type="Gene3D" id="1.10.150.20">
    <property type="entry name" value="5' to 3' exonuclease, C-terminal subdomain"/>
    <property type="match status" value="1"/>
</dbReference>
<dbReference type="InterPro" id="IPR043128">
    <property type="entry name" value="Rev_trsase/Diguanyl_cyclase"/>
</dbReference>
<name>A0ABW5BIK0_9PROT</name>
<evidence type="ECO:0000259" key="10">
    <source>
        <dbReference type="PROSITE" id="PS50173"/>
    </source>
</evidence>
<dbReference type="InterPro" id="IPR043502">
    <property type="entry name" value="DNA/RNA_pol_sf"/>
</dbReference>
<evidence type="ECO:0000256" key="8">
    <source>
        <dbReference type="ARBA" id="ARBA00025589"/>
    </source>
</evidence>
<dbReference type="Gene3D" id="3.30.70.270">
    <property type="match status" value="1"/>
</dbReference>
<dbReference type="EC" id="2.7.7.7" evidence="3"/>
<accession>A0ABW5BIK0</accession>
<dbReference type="PANTHER" id="PTHR11076:SF34">
    <property type="entry name" value="PROTEIN UMUC"/>
    <property type="match status" value="1"/>
</dbReference>
<protein>
    <recommendedName>
        <fullName evidence="3">DNA-directed DNA polymerase</fullName>
        <ecNumber evidence="3">2.7.7.7</ecNumber>
    </recommendedName>
</protein>
<dbReference type="InterPro" id="IPR017961">
    <property type="entry name" value="DNA_pol_Y-fam_little_finger"/>
</dbReference>
<dbReference type="Pfam" id="PF11799">
    <property type="entry name" value="IMS_C"/>
    <property type="match status" value="1"/>
</dbReference>
<dbReference type="Pfam" id="PF13438">
    <property type="entry name" value="DUF4113"/>
    <property type="match status" value="1"/>
</dbReference>
<keyword evidence="7" id="KW-0742">SOS response</keyword>
<evidence type="ECO:0000313" key="12">
    <source>
        <dbReference type="Proteomes" id="UP001597294"/>
    </source>
</evidence>
<dbReference type="Gene3D" id="3.30.1490.100">
    <property type="entry name" value="DNA polymerase, Y-family, little finger domain"/>
    <property type="match status" value="1"/>
</dbReference>
<evidence type="ECO:0000256" key="7">
    <source>
        <dbReference type="ARBA" id="ARBA00023236"/>
    </source>
</evidence>
<comment type="function">
    <text evidence="8">Poorly processive, error-prone DNA polymerase involved in untargeted mutagenesis. Copies undamaged DNA at stalled replication forks, which arise in vivo from mismatched or misaligned primer ends. These misaligned primers can be extended by PolIV. Exhibits no 3'-5' exonuclease (proofreading) activity. May be involved in translesional synthesis, in conjunction with the beta clamp from PolIII.</text>
</comment>
<evidence type="ECO:0000256" key="3">
    <source>
        <dbReference type="ARBA" id="ARBA00012417"/>
    </source>
</evidence>
<feature type="domain" description="UmuC" evidence="10">
    <location>
        <begin position="36"/>
        <end position="219"/>
    </location>
</feature>
<dbReference type="Pfam" id="PF00817">
    <property type="entry name" value="IMS"/>
    <property type="match status" value="1"/>
</dbReference>
<dbReference type="PROSITE" id="PS50173">
    <property type="entry name" value="UMUC"/>
    <property type="match status" value="1"/>
</dbReference>
<dbReference type="CDD" id="cd01700">
    <property type="entry name" value="PolY_Pol_V_umuC"/>
    <property type="match status" value="1"/>
</dbReference>
<gene>
    <name evidence="11" type="ORF">ACFSKO_07050</name>
</gene>
<comment type="caution">
    <text evidence="11">The sequence shown here is derived from an EMBL/GenBank/DDBJ whole genome shotgun (WGS) entry which is preliminary data.</text>
</comment>
<comment type="catalytic activity">
    <reaction evidence="9">
        <text>DNA(n) + a 2'-deoxyribonucleoside 5'-triphosphate = DNA(n+1) + diphosphate</text>
        <dbReference type="Rhea" id="RHEA:22508"/>
        <dbReference type="Rhea" id="RHEA-COMP:17339"/>
        <dbReference type="Rhea" id="RHEA-COMP:17340"/>
        <dbReference type="ChEBI" id="CHEBI:33019"/>
        <dbReference type="ChEBI" id="CHEBI:61560"/>
        <dbReference type="ChEBI" id="CHEBI:173112"/>
        <dbReference type="EC" id="2.7.7.7"/>
    </reaction>
</comment>